<dbReference type="RefSeq" id="WP_201837029.1">
    <property type="nucleotide sequence ID" value="NZ_JAERRK010000008.1"/>
</dbReference>
<dbReference type="Gene3D" id="3.90.79.10">
    <property type="entry name" value="Nucleoside Triphosphate Pyrophosphohydrolase"/>
    <property type="match status" value="1"/>
</dbReference>
<protein>
    <submittedName>
        <fullName evidence="2">NUDIX hydrolase</fullName>
    </submittedName>
</protein>
<dbReference type="EMBL" id="JAERRK010000008">
    <property type="protein sequence ID" value="MBL1084014.1"/>
    <property type="molecule type" value="Genomic_DNA"/>
</dbReference>
<evidence type="ECO:0000259" key="1">
    <source>
        <dbReference type="PROSITE" id="PS51462"/>
    </source>
</evidence>
<dbReference type="CDD" id="cd03424">
    <property type="entry name" value="NUDIX_ADPRase_Nudt5_UGPPase_Nudt14"/>
    <property type="match status" value="1"/>
</dbReference>
<dbReference type="Pfam" id="PF00293">
    <property type="entry name" value="NUDIX"/>
    <property type="match status" value="1"/>
</dbReference>
<evidence type="ECO:0000313" key="2">
    <source>
        <dbReference type="EMBL" id="MBL1084014.1"/>
    </source>
</evidence>
<dbReference type="GO" id="GO:0016787">
    <property type="term" value="F:hydrolase activity"/>
    <property type="evidence" value="ECO:0007669"/>
    <property type="project" value="UniProtKB-KW"/>
</dbReference>
<organism evidence="2 3">
    <name type="scientific">Streptomyces actinomycinicus</name>
    <dbReference type="NCBI Taxonomy" id="1695166"/>
    <lineage>
        <taxon>Bacteria</taxon>
        <taxon>Bacillati</taxon>
        <taxon>Actinomycetota</taxon>
        <taxon>Actinomycetes</taxon>
        <taxon>Kitasatosporales</taxon>
        <taxon>Streptomycetaceae</taxon>
        <taxon>Streptomyces</taxon>
    </lineage>
</organism>
<sequence length="255" mass="27397">MNRYEALRREAPEWFRDDPEGIRILTDAAQIRAARRQVATARGSGRGGPFAALWARVRAALRPVPVGVVSAGRYLWYLRDPVRFPDGRLGLYDRILPPPGSSPGVVILPLVGPEGRVVLIEHYRHATRSRHWEVVRGFGQPGATPTENVTRELREEISATPTAVIPLGELHPDTGLLAHKVALYAVRVDGIGEVDKGEAIHRAITVTAAGAEEMVADGRITDGFTVAALYRARIAGLFGPGTPDVAGAGTPDGGT</sequence>
<dbReference type="SUPFAM" id="SSF55811">
    <property type="entry name" value="Nudix"/>
    <property type="match status" value="1"/>
</dbReference>
<evidence type="ECO:0000313" key="3">
    <source>
        <dbReference type="Proteomes" id="UP000661858"/>
    </source>
</evidence>
<dbReference type="Proteomes" id="UP000661858">
    <property type="component" value="Unassembled WGS sequence"/>
</dbReference>
<dbReference type="InterPro" id="IPR015797">
    <property type="entry name" value="NUDIX_hydrolase-like_dom_sf"/>
</dbReference>
<dbReference type="AlphaFoldDB" id="A0A937EL89"/>
<proteinExistence type="predicted"/>
<feature type="domain" description="Nudix hydrolase" evidence="1">
    <location>
        <begin position="100"/>
        <end position="228"/>
    </location>
</feature>
<name>A0A937EL89_9ACTN</name>
<gene>
    <name evidence="2" type="ORF">JK359_18900</name>
</gene>
<accession>A0A937EL89</accession>
<dbReference type="InterPro" id="IPR000086">
    <property type="entry name" value="NUDIX_hydrolase_dom"/>
</dbReference>
<comment type="caution">
    <text evidence="2">The sequence shown here is derived from an EMBL/GenBank/DDBJ whole genome shotgun (WGS) entry which is preliminary data.</text>
</comment>
<keyword evidence="3" id="KW-1185">Reference proteome</keyword>
<dbReference type="PROSITE" id="PS51462">
    <property type="entry name" value="NUDIX"/>
    <property type="match status" value="1"/>
</dbReference>
<keyword evidence="2" id="KW-0378">Hydrolase</keyword>
<reference evidence="2" key="1">
    <citation type="submission" date="2021-01" db="EMBL/GenBank/DDBJ databases">
        <title>WGS of actinomycetes isolated from Thailand.</title>
        <authorList>
            <person name="Thawai C."/>
        </authorList>
    </citation>
    <scope>NUCLEOTIDE SEQUENCE</scope>
    <source>
        <strain evidence="2">RCU-197</strain>
    </source>
</reference>